<reference evidence="2" key="1">
    <citation type="journal article" date="2018" name="Nat. Plants">
        <title>Whole-genome landscape of Medicago truncatula symbiotic genes.</title>
        <authorList>
            <person name="Pecrix Y."/>
            <person name="Staton S.E."/>
            <person name="Sallet E."/>
            <person name="Lelandais-Briere C."/>
            <person name="Moreau S."/>
            <person name="Carrere S."/>
            <person name="Blein T."/>
            <person name="Jardinaud M.F."/>
            <person name="Latrasse D."/>
            <person name="Zouine M."/>
            <person name="Zahm M."/>
            <person name="Kreplak J."/>
            <person name="Mayjonade B."/>
            <person name="Satge C."/>
            <person name="Perez M."/>
            <person name="Cauet S."/>
            <person name="Marande W."/>
            <person name="Chantry-Darmon C."/>
            <person name="Lopez-Roques C."/>
            <person name="Bouchez O."/>
            <person name="Berard A."/>
            <person name="Debelle F."/>
            <person name="Munos S."/>
            <person name="Bendahmane A."/>
            <person name="Berges H."/>
            <person name="Niebel A."/>
            <person name="Buitink J."/>
            <person name="Frugier F."/>
            <person name="Benhamed M."/>
            <person name="Crespi M."/>
            <person name="Gouzy J."/>
            <person name="Gamas P."/>
        </authorList>
    </citation>
    <scope>NUCLEOTIDE SEQUENCE [LARGE SCALE GENOMIC DNA]</scope>
    <source>
        <strain evidence="2">cv. Jemalong A17</strain>
    </source>
</reference>
<dbReference type="Proteomes" id="UP000265566">
    <property type="component" value="Chromosome 3"/>
</dbReference>
<dbReference type="Gramene" id="rna15486">
    <property type="protein sequence ID" value="RHN67306.1"/>
    <property type="gene ID" value="gene15486"/>
</dbReference>
<sequence length="50" mass="5982">MEWSLVLDKLLNNDQEGIKNSKCSHRWTLCDINHERTNSFFLTIQSHSQY</sequence>
<evidence type="ECO:0000313" key="2">
    <source>
        <dbReference type="Proteomes" id="UP000265566"/>
    </source>
</evidence>
<dbReference type="AlphaFoldDB" id="A0A396INK8"/>
<comment type="caution">
    <text evidence="1">The sequence shown here is derived from an EMBL/GenBank/DDBJ whole genome shotgun (WGS) entry which is preliminary data.</text>
</comment>
<name>A0A396INK8_MEDTR</name>
<protein>
    <submittedName>
        <fullName evidence="1">Uncharacterized protein</fullName>
    </submittedName>
</protein>
<proteinExistence type="predicted"/>
<organism evidence="1 2">
    <name type="scientific">Medicago truncatula</name>
    <name type="common">Barrel medic</name>
    <name type="synonym">Medicago tribuloides</name>
    <dbReference type="NCBI Taxonomy" id="3880"/>
    <lineage>
        <taxon>Eukaryota</taxon>
        <taxon>Viridiplantae</taxon>
        <taxon>Streptophyta</taxon>
        <taxon>Embryophyta</taxon>
        <taxon>Tracheophyta</taxon>
        <taxon>Spermatophyta</taxon>
        <taxon>Magnoliopsida</taxon>
        <taxon>eudicotyledons</taxon>
        <taxon>Gunneridae</taxon>
        <taxon>Pentapetalae</taxon>
        <taxon>rosids</taxon>
        <taxon>fabids</taxon>
        <taxon>Fabales</taxon>
        <taxon>Fabaceae</taxon>
        <taxon>Papilionoideae</taxon>
        <taxon>50 kb inversion clade</taxon>
        <taxon>NPAAA clade</taxon>
        <taxon>Hologalegina</taxon>
        <taxon>IRL clade</taxon>
        <taxon>Trifolieae</taxon>
        <taxon>Medicago</taxon>
    </lineage>
</organism>
<accession>A0A396INK8</accession>
<evidence type="ECO:0000313" key="1">
    <source>
        <dbReference type="EMBL" id="RHN67306.1"/>
    </source>
</evidence>
<dbReference type="EMBL" id="PSQE01000003">
    <property type="protein sequence ID" value="RHN67306.1"/>
    <property type="molecule type" value="Genomic_DNA"/>
</dbReference>
<gene>
    <name evidence="1" type="ORF">MtrunA17_Chr3g0101371</name>
</gene>